<evidence type="ECO:0000313" key="3">
    <source>
        <dbReference type="Proteomes" id="UP001528411"/>
    </source>
</evidence>
<dbReference type="EMBL" id="JAQOMS010000002">
    <property type="protein sequence ID" value="MDC2889818.1"/>
    <property type="molecule type" value="Genomic_DNA"/>
</dbReference>
<keyword evidence="3" id="KW-1185">Reference proteome</keyword>
<protein>
    <submittedName>
        <fullName evidence="2">Uncharacterized protein</fullName>
    </submittedName>
</protein>
<accession>A0ABT5FE53</accession>
<sequence length="152" mass="17199">MIIDWGVVSSAATAVGSLVTALGVGFGAWQIKVGKEQAQATFEDSLDQQYRSLSMELPVSVLIGEPVEESDRNQVRELIYNYLDLSNEQVYLRAKGRISKHTWTSWSQGIKLHLAKPSFAEVYSEIKDKCDFTYLNRLVASDFQSDPKSWYR</sequence>
<keyword evidence="1" id="KW-1133">Transmembrane helix</keyword>
<name>A0ABT5FE53_9GAMM</name>
<proteinExistence type="predicted"/>
<organism evidence="2 3">
    <name type="scientific">Psychrosphaera algicola</name>
    <dbReference type="NCBI Taxonomy" id="3023714"/>
    <lineage>
        <taxon>Bacteria</taxon>
        <taxon>Pseudomonadati</taxon>
        <taxon>Pseudomonadota</taxon>
        <taxon>Gammaproteobacteria</taxon>
        <taxon>Alteromonadales</taxon>
        <taxon>Pseudoalteromonadaceae</taxon>
        <taxon>Psychrosphaera</taxon>
    </lineage>
</organism>
<keyword evidence="1" id="KW-0472">Membrane</keyword>
<reference evidence="2 3" key="1">
    <citation type="submission" date="2023-01" db="EMBL/GenBank/DDBJ databases">
        <title>Psychrosphaera sp. nov., isolated from marine algae.</title>
        <authorList>
            <person name="Bayburt H."/>
            <person name="Choi B.J."/>
            <person name="Kim J.M."/>
            <person name="Choi D.G."/>
            <person name="Jeon C.O."/>
        </authorList>
    </citation>
    <scope>NUCLEOTIDE SEQUENCE [LARGE SCALE GENOMIC DNA]</scope>
    <source>
        <strain evidence="2 3">G1-22</strain>
    </source>
</reference>
<feature type="transmembrane region" description="Helical" evidence="1">
    <location>
        <begin position="6"/>
        <end position="29"/>
    </location>
</feature>
<evidence type="ECO:0000256" key="1">
    <source>
        <dbReference type="SAM" id="Phobius"/>
    </source>
</evidence>
<keyword evidence="1" id="KW-0812">Transmembrane</keyword>
<dbReference type="RefSeq" id="WP_215964516.1">
    <property type="nucleotide sequence ID" value="NZ_JAQOMS010000002.1"/>
</dbReference>
<evidence type="ECO:0000313" key="2">
    <source>
        <dbReference type="EMBL" id="MDC2889818.1"/>
    </source>
</evidence>
<dbReference type="Proteomes" id="UP001528411">
    <property type="component" value="Unassembled WGS sequence"/>
</dbReference>
<gene>
    <name evidence="2" type="ORF">PN838_14870</name>
</gene>
<comment type="caution">
    <text evidence="2">The sequence shown here is derived from an EMBL/GenBank/DDBJ whole genome shotgun (WGS) entry which is preliminary data.</text>
</comment>